<comment type="caution">
    <text evidence="11">The sequence shown here is derived from an EMBL/GenBank/DDBJ whole genome shotgun (WGS) entry which is preliminary data.</text>
</comment>
<dbReference type="Pfam" id="PF00682">
    <property type="entry name" value="HMGL-like"/>
    <property type="match status" value="1"/>
</dbReference>
<dbReference type="InterPro" id="IPR005675">
    <property type="entry name" value="Citramal_synthase"/>
</dbReference>
<dbReference type="InterPro" id="IPR054691">
    <property type="entry name" value="LeuA/HCS_post-cat"/>
</dbReference>
<dbReference type="PROSITE" id="PS00815">
    <property type="entry name" value="AIPM_HOMOCIT_SYNTH_1"/>
    <property type="match status" value="1"/>
</dbReference>
<protein>
    <recommendedName>
        <fullName evidence="8">Citramalate synthase</fullName>
        <ecNumber evidence="8">2.3.3.21</ecNumber>
    </recommendedName>
</protein>
<name>A0A926DGY0_9FIRM</name>
<dbReference type="CDD" id="cd07941">
    <property type="entry name" value="DRE_TIM_LeuA3"/>
    <property type="match status" value="1"/>
</dbReference>
<evidence type="ECO:0000256" key="3">
    <source>
        <dbReference type="ARBA" id="ARBA00022605"/>
    </source>
</evidence>
<dbReference type="Pfam" id="PF08502">
    <property type="entry name" value="LeuA_dimer"/>
    <property type="match status" value="1"/>
</dbReference>
<dbReference type="SUPFAM" id="SSF110921">
    <property type="entry name" value="2-isopropylmalate synthase LeuA, allosteric (dimerisation) domain"/>
    <property type="match status" value="1"/>
</dbReference>
<evidence type="ECO:0000256" key="6">
    <source>
        <dbReference type="ARBA" id="ARBA00023304"/>
    </source>
</evidence>
<evidence type="ECO:0000256" key="4">
    <source>
        <dbReference type="ARBA" id="ARBA00022624"/>
    </source>
</evidence>
<keyword evidence="4" id="KW-0412">Isoleucine biosynthesis</keyword>
<dbReference type="InterPro" id="IPR002034">
    <property type="entry name" value="AIPM/Hcit_synth_CS"/>
</dbReference>
<dbReference type="SUPFAM" id="SSF51569">
    <property type="entry name" value="Aldolase"/>
    <property type="match status" value="1"/>
</dbReference>
<dbReference type="PROSITE" id="PS00816">
    <property type="entry name" value="AIPM_HOMOCIT_SYNTH_2"/>
    <property type="match status" value="1"/>
</dbReference>
<keyword evidence="6" id="KW-0100">Branched-chain amino acid biosynthesis</keyword>
<dbReference type="Proteomes" id="UP000617951">
    <property type="component" value="Unassembled WGS sequence"/>
</dbReference>
<dbReference type="GO" id="GO:0043714">
    <property type="term" value="F:(R)-citramalate synthase activity"/>
    <property type="evidence" value="ECO:0007669"/>
    <property type="project" value="UniProtKB-UniRule"/>
</dbReference>
<dbReference type="SMART" id="SM00917">
    <property type="entry name" value="LeuA_dimer"/>
    <property type="match status" value="1"/>
</dbReference>
<keyword evidence="12" id="KW-1185">Reference proteome</keyword>
<evidence type="ECO:0000313" key="12">
    <source>
        <dbReference type="Proteomes" id="UP000617951"/>
    </source>
</evidence>
<evidence type="ECO:0000256" key="7">
    <source>
        <dbReference type="ARBA" id="ARBA00048263"/>
    </source>
</evidence>
<sequence length="525" mass="56809">MKLTILDSTLRDGLQGEGVSFSESDKRKVILALDKLGIAYIEAGNPASNPKDADLFQSLQGISLSHAQLVAFGSTRRKNSRADLDAGLKGLLRAGTQVVSLFGKTSPLHVRRVLETTLEENLAMIRESVAFLKEQGRRVIYDAEHFFDGYALDPQYALETLRAALQGGAEILCLCDTNGAAYPADIAGMTRAAAAAFPGVCIGIHCHNDCGLAVAGSMEAVRAGASHVQGTLLGFGERCGNADLSTLIPNLQLKQGYSCIPRDCMPSLTATARKVADIANFSLPGNRPYVGGSAFAHKGGMHIDGVTKIPSSFEHVSPESVGNRRKFLMSEISGKSGLLARIQKYDPSLTKTSPKTQEILEQLKALEYRGYQFEAAEESFDLVIRRALGLQRKYFTLDHFKTIGEQPLFGRLHPSSAMVKIRVGEESQISAAEGNGPINALDLALRGALTHFYPSLAQVRLTDYKVRVLESDATTAATVRVLIESTDGEHTWTTVGVSTDIIEASFLALRDSIEYKLAMDEDRQA</sequence>
<dbReference type="Gene3D" id="3.30.160.270">
    <property type="match status" value="1"/>
</dbReference>
<evidence type="ECO:0000256" key="1">
    <source>
        <dbReference type="ARBA" id="ARBA00004743"/>
    </source>
</evidence>
<keyword evidence="5 9" id="KW-0808">Transferase</keyword>
<evidence type="ECO:0000259" key="10">
    <source>
        <dbReference type="PROSITE" id="PS50991"/>
    </source>
</evidence>
<organism evidence="11 12">
    <name type="scientific">Guopingia tenuis</name>
    <dbReference type="NCBI Taxonomy" id="2763656"/>
    <lineage>
        <taxon>Bacteria</taxon>
        <taxon>Bacillati</taxon>
        <taxon>Bacillota</taxon>
        <taxon>Clostridia</taxon>
        <taxon>Christensenellales</taxon>
        <taxon>Christensenellaceae</taxon>
        <taxon>Guopingia</taxon>
    </lineage>
</organism>
<proteinExistence type="inferred from homology"/>
<dbReference type="AlphaFoldDB" id="A0A926DGY0"/>
<dbReference type="EC" id="2.3.3.21" evidence="8"/>
<comment type="pathway">
    <text evidence="1">Amino-acid biosynthesis; L-isoleucine biosynthesis; 2-oxobutanoate from pyruvate: step 1/3.</text>
</comment>
<gene>
    <name evidence="11" type="ORF">H8693_06360</name>
</gene>
<feature type="domain" description="Pyruvate carboxyltransferase" evidence="10">
    <location>
        <begin position="3"/>
        <end position="266"/>
    </location>
</feature>
<dbReference type="NCBIfam" id="TIGR00977">
    <property type="entry name" value="citramal_synth"/>
    <property type="match status" value="1"/>
</dbReference>
<dbReference type="InterPro" id="IPR013785">
    <property type="entry name" value="Aldolase_TIM"/>
</dbReference>
<comment type="similarity">
    <text evidence="2 9">Belongs to the alpha-IPM synthase/homocitrate synthase family.</text>
</comment>
<dbReference type="Gene3D" id="3.20.20.70">
    <property type="entry name" value="Aldolase class I"/>
    <property type="match status" value="1"/>
</dbReference>
<dbReference type="RefSeq" id="WP_249280294.1">
    <property type="nucleotide sequence ID" value="NZ_JACRSS010000002.1"/>
</dbReference>
<dbReference type="Pfam" id="PF22617">
    <property type="entry name" value="HCS_D2"/>
    <property type="match status" value="1"/>
</dbReference>
<dbReference type="InterPro" id="IPR013709">
    <property type="entry name" value="2-isopropylmalate_synth_dimer"/>
</dbReference>
<dbReference type="PANTHER" id="PTHR43538">
    <property type="entry name" value="ALPHA-IPM SYNTHASE/HOMOCITRATE SYNTHASE"/>
    <property type="match status" value="1"/>
</dbReference>
<dbReference type="GO" id="GO:0003852">
    <property type="term" value="F:2-isopropylmalate synthase activity"/>
    <property type="evidence" value="ECO:0007669"/>
    <property type="project" value="InterPro"/>
</dbReference>
<dbReference type="GO" id="GO:0009097">
    <property type="term" value="P:isoleucine biosynthetic process"/>
    <property type="evidence" value="ECO:0007669"/>
    <property type="project" value="UniProtKB-UniRule"/>
</dbReference>
<dbReference type="InterPro" id="IPR000891">
    <property type="entry name" value="PYR_CT"/>
</dbReference>
<accession>A0A926DGY0</accession>
<dbReference type="PROSITE" id="PS50991">
    <property type="entry name" value="PYR_CT"/>
    <property type="match status" value="1"/>
</dbReference>
<dbReference type="GO" id="GO:0009098">
    <property type="term" value="P:L-leucine biosynthetic process"/>
    <property type="evidence" value="ECO:0007669"/>
    <property type="project" value="InterPro"/>
</dbReference>
<evidence type="ECO:0000256" key="9">
    <source>
        <dbReference type="RuleBase" id="RU003523"/>
    </source>
</evidence>
<evidence type="ECO:0000256" key="2">
    <source>
        <dbReference type="ARBA" id="ARBA00006154"/>
    </source>
</evidence>
<reference evidence="11" key="1">
    <citation type="submission" date="2020-08" db="EMBL/GenBank/DDBJ databases">
        <title>Genome public.</title>
        <authorList>
            <person name="Liu C."/>
            <person name="Sun Q."/>
        </authorList>
    </citation>
    <scope>NUCLEOTIDE SEQUENCE</scope>
    <source>
        <strain evidence="11">NSJ-63</strain>
    </source>
</reference>
<dbReference type="InterPro" id="IPR036230">
    <property type="entry name" value="LeuA_allosteric_dom_sf"/>
</dbReference>
<evidence type="ECO:0000313" key="11">
    <source>
        <dbReference type="EMBL" id="MBC8538553.1"/>
    </source>
</evidence>
<evidence type="ECO:0000256" key="8">
    <source>
        <dbReference type="NCBIfam" id="TIGR00977"/>
    </source>
</evidence>
<dbReference type="PANTHER" id="PTHR43538:SF1">
    <property type="entry name" value="(R)-CITRAMALATE SYNTHASE"/>
    <property type="match status" value="1"/>
</dbReference>
<dbReference type="Gene3D" id="1.10.238.260">
    <property type="match status" value="1"/>
</dbReference>
<keyword evidence="3" id="KW-0028">Amino-acid biosynthesis</keyword>
<dbReference type="EMBL" id="JACRSS010000002">
    <property type="protein sequence ID" value="MBC8538553.1"/>
    <property type="molecule type" value="Genomic_DNA"/>
</dbReference>
<comment type="catalytic activity">
    <reaction evidence="7">
        <text>pyruvate + acetyl-CoA + H2O = (3R)-citramalate + CoA + H(+)</text>
        <dbReference type="Rhea" id="RHEA:19045"/>
        <dbReference type="ChEBI" id="CHEBI:15361"/>
        <dbReference type="ChEBI" id="CHEBI:15377"/>
        <dbReference type="ChEBI" id="CHEBI:15378"/>
        <dbReference type="ChEBI" id="CHEBI:30934"/>
        <dbReference type="ChEBI" id="CHEBI:57287"/>
        <dbReference type="ChEBI" id="CHEBI:57288"/>
        <dbReference type="EC" id="2.3.3.21"/>
    </reaction>
</comment>
<evidence type="ECO:0000256" key="5">
    <source>
        <dbReference type="ARBA" id="ARBA00022679"/>
    </source>
</evidence>